<accession>A0A1R3IWB4</accession>
<organism evidence="2 3">
    <name type="scientific">Corchorus capsularis</name>
    <name type="common">Jute</name>
    <dbReference type="NCBI Taxonomy" id="210143"/>
    <lineage>
        <taxon>Eukaryota</taxon>
        <taxon>Viridiplantae</taxon>
        <taxon>Streptophyta</taxon>
        <taxon>Embryophyta</taxon>
        <taxon>Tracheophyta</taxon>
        <taxon>Spermatophyta</taxon>
        <taxon>Magnoliopsida</taxon>
        <taxon>eudicotyledons</taxon>
        <taxon>Gunneridae</taxon>
        <taxon>Pentapetalae</taxon>
        <taxon>rosids</taxon>
        <taxon>malvids</taxon>
        <taxon>Malvales</taxon>
        <taxon>Malvaceae</taxon>
        <taxon>Grewioideae</taxon>
        <taxon>Apeibeae</taxon>
        <taxon>Corchorus</taxon>
    </lineage>
</organism>
<feature type="signal peptide" evidence="1">
    <location>
        <begin position="1"/>
        <end position="20"/>
    </location>
</feature>
<dbReference type="Proteomes" id="UP000188268">
    <property type="component" value="Unassembled WGS sequence"/>
</dbReference>
<reference evidence="2 3" key="1">
    <citation type="submission" date="2013-09" db="EMBL/GenBank/DDBJ databases">
        <title>Corchorus capsularis genome sequencing.</title>
        <authorList>
            <person name="Alam M."/>
            <person name="Haque M.S."/>
            <person name="Islam M.S."/>
            <person name="Emdad E.M."/>
            <person name="Islam M.M."/>
            <person name="Ahmed B."/>
            <person name="Halim A."/>
            <person name="Hossen Q.M.M."/>
            <person name="Hossain M.Z."/>
            <person name="Ahmed R."/>
            <person name="Khan M.M."/>
            <person name="Islam R."/>
            <person name="Rashid M.M."/>
            <person name="Khan S.A."/>
            <person name="Rahman M.S."/>
            <person name="Alam M."/>
        </authorList>
    </citation>
    <scope>NUCLEOTIDE SEQUENCE [LARGE SCALE GENOMIC DNA]</scope>
    <source>
        <strain evidence="3">cv. CVL-1</strain>
        <tissue evidence="2">Whole seedling</tissue>
    </source>
</reference>
<name>A0A1R3IWB4_COCAP</name>
<evidence type="ECO:0000313" key="3">
    <source>
        <dbReference type="Proteomes" id="UP000188268"/>
    </source>
</evidence>
<gene>
    <name evidence="2" type="ORF">CCACVL1_09414</name>
</gene>
<evidence type="ECO:0000313" key="2">
    <source>
        <dbReference type="EMBL" id="OMO86866.1"/>
    </source>
</evidence>
<dbReference type="AlphaFoldDB" id="A0A1R3IWB4"/>
<sequence length="59" mass="6683">MGFVTIMVCVLALRVSPVVTTNSFHLSIREGILLWNSFDSLVKELLLFSLRADLLKLDF</sequence>
<dbReference type="Gramene" id="OMO86866">
    <property type="protein sequence ID" value="OMO86866"/>
    <property type="gene ID" value="CCACVL1_09414"/>
</dbReference>
<comment type="caution">
    <text evidence="2">The sequence shown here is derived from an EMBL/GenBank/DDBJ whole genome shotgun (WGS) entry which is preliminary data.</text>
</comment>
<feature type="chain" id="PRO_5010221822" evidence="1">
    <location>
        <begin position="21"/>
        <end position="59"/>
    </location>
</feature>
<dbReference type="EMBL" id="AWWV01009377">
    <property type="protein sequence ID" value="OMO86866.1"/>
    <property type="molecule type" value="Genomic_DNA"/>
</dbReference>
<proteinExistence type="predicted"/>
<keyword evidence="1" id="KW-0732">Signal</keyword>
<keyword evidence="3" id="KW-1185">Reference proteome</keyword>
<protein>
    <submittedName>
        <fullName evidence="2">Uncharacterized protein</fullName>
    </submittedName>
</protein>
<evidence type="ECO:0000256" key="1">
    <source>
        <dbReference type="SAM" id="SignalP"/>
    </source>
</evidence>